<keyword evidence="11" id="KW-1185">Reference proteome</keyword>
<feature type="domain" description="TonB-dependent receptor plug" evidence="9">
    <location>
        <begin position="136"/>
        <end position="263"/>
    </location>
</feature>
<feature type="signal peptide" evidence="8">
    <location>
        <begin position="1"/>
        <end position="30"/>
    </location>
</feature>
<proteinExistence type="inferred from homology"/>
<keyword evidence="4 7" id="KW-0812">Transmembrane</keyword>
<evidence type="ECO:0000256" key="4">
    <source>
        <dbReference type="ARBA" id="ARBA00022692"/>
    </source>
</evidence>
<evidence type="ECO:0000256" key="3">
    <source>
        <dbReference type="ARBA" id="ARBA00022452"/>
    </source>
</evidence>
<organism evidence="10 11">
    <name type="scientific">Chitinophaga defluvii</name>
    <dbReference type="NCBI Taxonomy" id="3163343"/>
    <lineage>
        <taxon>Bacteria</taxon>
        <taxon>Pseudomonadati</taxon>
        <taxon>Bacteroidota</taxon>
        <taxon>Chitinophagia</taxon>
        <taxon>Chitinophagales</taxon>
        <taxon>Chitinophagaceae</taxon>
        <taxon>Chitinophaga</taxon>
    </lineage>
</organism>
<dbReference type="InterPro" id="IPR037066">
    <property type="entry name" value="Plug_dom_sf"/>
</dbReference>
<dbReference type="NCBIfam" id="TIGR04057">
    <property type="entry name" value="SusC_RagA_signa"/>
    <property type="match status" value="1"/>
</dbReference>
<evidence type="ECO:0000256" key="2">
    <source>
        <dbReference type="ARBA" id="ARBA00022448"/>
    </source>
</evidence>
<dbReference type="InterPro" id="IPR008969">
    <property type="entry name" value="CarboxyPept-like_regulatory"/>
</dbReference>
<dbReference type="InterPro" id="IPR023996">
    <property type="entry name" value="TonB-dep_OMP_SusC/RagA"/>
</dbReference>
<dbReference type="Proteomes" id="UP001549749">
    <property type="component" value="Unassembled WGS sequence"/>
</dbReference>
<evidence type="ECO:0000256" key="1">
    <source>
        <dbReference type="ARBA" id="ARBA00004571"/>
    </source>
</evidence>
<sequence>MINLYLKSTTITKLAFCGLLMCGAGHQAFAFQQPVSSQSPATQPVKVTGVVMDEKGNKIPGVTIFIQGTTRVSGTDDNGKFSLEVQPGAVLQFSYVGMKAQQKKIEGAQILNVILKTDEAQLGEVVVTGYNQTTTKRTTGSVAVLKADDLKGSPLKNIDQLLQGKVAGVNVMAVSGRPGESAKVRIRGTNTISGNAEPLWVVDGVPLQKDIPKISSSQVKTGDFNTLFTDGISGINPNDIESVTILKDASAAAIYGSRAAGGVIVVTTKRGVAGKMKVNYSTNFSVVMRPQRDGNLMNSREKLAWEQELWDEFSAKGFGSGGYYPTVGVVGMIRSGKEDFANMSKAEQDAYINELGKTSTDWFGELFQNSLSQNHYLSLSGGKESHTYYLSFGYSNNNGLVKNTDFNRYNVSSKFNIKANERLSIGFISDLSFQTSNGPSMNTDPFKYAYFANPYEKPYNTDGSYTKDQTYFNLKKINGGYDVSLPPSGFNIMREMNETSSQAKNFSGTATMDLTYRISNNFRFSGLASYSYTHNQTDNINGKSSYAAFQDRLFFDQFPSTRTYGSITQTSANNSSYTMRGQLMYDKDINSLHHISALAGSEIRGQYAKSVFAKRYGYDPLSGNSSIPVPPQPDGDGKLNYDQFIAFANAVDGMAGQSIVEDAFASFYGSVDYSYNRKYIASFTTRTDGSNNFGNDQQFNPAWSVGLSWNVDQEPFMMPLQRVLSSLIVRVATGYTGNINKSVYPQLVMNYEQGFRKTYEDFYRMGRIQNAPNRDLRWEKTRDLKAAVDFGLFKDRIKGLVEVYTRTSKDLVTGVRVPSTTGFTEQKYNTSEVTNNGMEVTLSSLNIKTRDFSWRTSVNAAYNQNKLTKYVSPTGMIYGSNYVNYPLNAVFSGKLIGIDPETGIYRYQLRADSDIKDEKDLRQADNYLFYLGTNNAPVTGGFSTGVTYKTWSLSIGGSYSLGGKIVNKLLSPAGYGVLENSGGEPIPTTYNDLYTNHLNVNRDRVNRWTANNPRTDAYPRIIDAYGERLYLDRTNPTTSSITDVALLEKVSYLRINSVALSYSLDPQLVKRMKLESVGFSCSVNNLFTFTNYSGIDPETPGAVYPISRSVSFGLSVGF</sequence>
<dbReference type="InterPro" id="IPR023997">
    <property type="entry name" value="TonB-dep_OMP_SusC/RagA_CS"/>
</dbReference>
<dbReference type="EMBL" id="JBEXAC010000002">
    <property type="protein sequence ID" value="MET6999195.1"/>
    <property type="molecule type" value="Genomic_DNA"/>
</dbReference>
<name>A0ABV2T807_9BACT</name>
<feature type="chain" id="PRO_5046121810" evidence="8">
    <location>
        <begin position="31"/>
        <end position="1118"/>
    </location>
</feature>
<dbReference type="Pfam" id="PF07715">
    <property type="entry name" value="Plug"/>
    <property type="match status" value="1"/>
</dbReference>
<dbReference type="Pfam" id="PF13715">
    <property type="entry name" value="CarbopepD_reg_2"/>
    <property type="match status" value="1"/>
</dbReference>
<dbReference type="InterPro" id="IPR036942">
    <property type="entry name" value="Beta-barrel_TonB_sf"/>
</dbReference>
<dbReference type="SUPFAM" id="SSF49464">
    <property type="entry name" value="Carboxypeptidase regulatory domain-like"/>
    <property type="match status" value="1"/>
</dbReference>
<keyword evidence="8" id="KW-0732">Signal</keyword>
<accession>A0ABV2T807</accession>
<keyword evidence="2 7" id="KW-0813">Transport</keyword>
<dbReference type="Gene3D" id="2.170.130.10">
    <property type="entry name" value="TonB-dependent receptor, plug domain"/>
    <property type="match status" value="1"/>
</dbReference>
<keyword evidence="3 7" id="KW-1134">Transmembrane beta strand</keyword>
<reference evidence="10 11" key="1">
    <citation type="submission" date="2024-06" db="EMBL/GenBank/DDBJ databases">
        <title>Chitinophaga defluvii sp. nov., isolated from municipal sewage.</title>
        <authorList>
            <person name="Zhang L."/>
        </authorList>
    </citation>
    <scope>NUCLEOTIDE SEQUENCE [LARGE SCALE GENOMIC DNA]</scope>
    <source>
        <strain evidence="10 11">H8</strain>
    </source>
</reference>
<comment type="similarity">
    <text evidence="7">Belongs to the TonB-dependent receptor family.</text>
</comment>
<comment type="caution">
    <text evidence="10">The sequence shown here is derived from an EMBL/GenBank/DDBJ whole genome shotgun (WGS) entry which is preliminary data.</text>
</comment>
<dbReference type="Gene3D" id="2.60.40.1120">
    <property type="entry name" value="Carboxypeptidase-like, regulatory domain"/>
    <property type="match status" value="1"/>
</dbReference>
<dbReference type="NCBIfam" id="TIGR04056">
    <property type="entry name" value="OMP_RagA_SusC"/>
    <property type="match status" value="1"/>
</dbReference>
<protein>
    <submittedName>
        <fullName evidence="10">SusC/RagA family TonB-linked outer membrane protein</fullName>
    </submittedName>
</protein>
<evidence type="ECO:0000256" key="7">
    <source>
        <dbReference type="PROSITE-ProRule" id="PRU01360"/>
    </source>
</evidence>
<evidence type="ECO:0000256" key="8">
    <source>
        <dbReference type="SAM" id="SignalP"/>
    </source>
</evidence>
<keyword evidence="5 7" id="KW-0472">Membrane</keyword>
<dbReference type="PROSITE" id="PS52016">
    <property type="entry name" value="TONB_DEPENDENT_REC_3"/>
    <property type="match status" value="1"/>
</dbReference>
<dbReference type="InterPro" id="IPR012910">
    <property type="entry name" value="Plug_dom"/>
</dbReference>
<evidence type="ECO:0000313" key="10">
    <source>
        <dbReference type="EMBL" id="MET6999195.1"/>
    </source>
</evidence>
<keyword evidence="6 7" id="KW-0998">Cell outer membrane</keyword>
<evidence type="ECO:0000313" key="11">
    <source>
        <dbReference type="Proteomes" id="UP001549749"/>
    </source>
</evidence>
<gene>
    <name evidence="10" type="ORF">ABR189_17540</name>
</gene>
<dbReference type="RefSeq" id="WP_354661763.1">
    <property type="nucleotide sequence ID" value="NZ_JBEXAC010000002.1"/>
</dbReference>
<evidence type="ECO:0000259" key="9">
    <source>
        <dbReference type="Pfam" id="PF07715"/>
    </source>
</evidence>
<evidence type="ECO:0000256" key="6">
    <source>
        <dbReference type="ARBA" id="ARBA00023237"/>
    </source>
</evidence>
<dbReference type="InterPro" id="IPR039426">
    <property type="entry name" value="TonB-dep_rcpt-like"/>
</dbReference>
<comment type="subcellular location">
    <subcellularLocation>
        <location evidence="1 7">Cell outer membrane</location>
        <topology evidence="1 7">Multi-pass membrane protein</topology>
    </subcellularLocation>
</comment>
<dbReference type="SUPFAM" id="SSF56935">
    <property type="entry name" value="Porins"/>
    <property type="match status" value="1"/>
</dbReference>
<dbReference type="Gene3D" id="2.40.170.20">
    <property type="entry name" value="TonB-dependent receptor, beta-barrel domain"/>
    <property type="match status" value="1"/>
</dbReference>
<evidence type="ECO:0000256" key="5">
    <source>
        <dbReference type="ARBA" id="ARBA00023136"/>
    </source>
</evidence>